<organism evidence="1 2">
    <name type="scientific">Hyalomma asiaticum</name>
    <name type="common">Tick</name>
    <dbReference type="NCBI Taxonomy" id="266040"/>
    <lineage>
        <taxon>Eukaryota</taxon>
        <taxon>Metazoa</taxon>
        <taxon>Ecdysozoa</taxon>
        <taxon>Arthropoda</taxon>
        <taxon>Chelicerata</taxon>
        <taxon>Arachnida</taxon>
        <taxon>Acari</taxon>
        <taxon>Parasitiformes</taxon>
        <taxon>Ixodida</taxon>
        <taxon>Ixodoidea</taxon>
        <taxon>Ixodidae</taxon>
        <taxon>Hyalomminae</taxon>
        <taxon>Hyalomma</taxon>
    </lineage>
</organism>
<protein>
    <submittedName>
        <fullName evidence="1">Uncharacterized protein</fullName>
    </submittedName>
</protein>
<dbReference type="EMBL" id="CM023481">
    <property type="protein sequence ID" value="KAH6945517.1"/>
    <property type="molecule type" value="Genomic_DNA"/>
</dbReference>
<dbReference type="Proteomes" id="UP000821845">
    <property type="component" value="Chromosome 1"/>
</dbReference>
<sequence>MDAGTSKRAHGQDLPQELDESAAKRRRHAPSSGSQAAAPVMSHHHMNSSPHAGPQDVNMSEDTQRLEHHQHVNVQWSAPTWRPPEGTVRSLPQLVTVGQRQPPVRIRRIPLINHQMHLIWQRLIEERDHPMLEDPDGPAP</sequence>
<evidence type="ECO:0000313" key="2">
    <source>
        <dbReference type="Proteomes" id="UP000821845"/>
    </source>
</evidence>
<accession>A0ACB7TJH0</accession>
<reference evidence="1" key="1">
    <citation type="submission" date="2020-05" db="EMBL/GenBank/DDBJ databases">
        <title>Large-scale comparative analyses of tick genomes elucidate their genetic diversity and vector capacities.</title>
        <authorList>
            <person name="Jia N."/>
            <person name="Wang J."/>
            <person name="Shi W."/>
            <person name="Du L."/>
            <person name="Sun Y."/>
            <person name="Zhan W."/>
            <person name="Jiang J."/>
            <person name="Wang Q."/>
            <person name="Zhang B."/>
            <person name="Ji P."/>
            <person name="Sakyi L.B."/>
            <person name="Cui X."/>
            <person name="Yuan T."/>
            <person name="Jiang B."/>
            <person name="Yang W."/>
            <person name="Lam T.T.-Y."/>
            <person name="Chang Q."/>
            <person name="Ding S."/>
            <person name="Wang X."/>
            <person name="Zhu J."/>
            <person name="Ruan X."/>
            <person name="Zhao L."/>
            <person name="Wei J."/>
            <person name="Que T."/>
            <person name="Du C."/>
            <person name="Cheng J."/>
            <person name="Dai P."/>
            <person name="Han X."/>
            <person name="Huang E."/>
            <person name="Gao Y."/>
            <person name="Liu J."/>
            <person name="Shao H."/>
            <person name="Ye R."/>
            <person name="Li L."/>
            <person name="Wei W."/>
            <person name="Wang X."/>
            <person name="Wang C."/>
            <person name="Yang T."/>
            <person name="Huo Q."/>
            <person name="Li W."/>
            <person name="Guo W."/>
            <person name="Chen H."/>
            <person name="Zhou L."/>
            <person name="Ni X."/>
            <person name="Tian J."/>
            <person name="Zhou Y."/>
            <person name="Sheng Y."/>
            <person name="Liu T."/>
            <person name="Pan Y."/>
            <person name="Xia L."/>
            <person name="Li J."/>
            <person name="Zhao F."/>
            <person name="Cao W."/>
        </authorList>
    </citation>
    <scope>NUCLEOTIDE SEQUENCE</scope>
    <source>
        <strain evidence="1">Hyas-2018</strain>
    </source>
</reference>
<gene>
    <name evidence="1" type="ORF">HPB50_008828</name>
</gene>
<keyword evidence="2" id="KW-1185">Reference proteome</keyword>
<proteinExistence type="predicted"/>
<evidence type="ECO:0000313" key="1">
    <source>
        <dbReference type="EMBL" id="KAH6945517.1"/>
    </source>
</evidence>
<comment type="caution">
    <text evidence="1">The sequence shown here is derived from an EMBL/GenBank/DDBJ whole genome shotgun (WGS) entry which is preliminary data.</text>
</comment>
<name>A0ACB7TJH0_HYAAI</name>